<dbReference type="Proteomes" id="UP001206595">
    <property type="component" value="Unassembled WGS sequence"/>
</dbReference>
<dbReference type="EMBL" id="MU620945">
    <property type="protein sequence ID" value="KAI8577136.1"/>
    <property type="molecule type" value="Genomic_DNA"/>
</dbReference>
<evidence type="ECO:0000256" key="1">
    <source>
        <dbReference type="SAM" id="Phobius"/>
    </source>
</evidence>
<keyword evidence="3" id="KW-1185">Reference proteome</keyword>
<keyword evidence="1" id="KW-1133">Transmembrane helix</keyword>
<reference evidence="2" key="1">
    <citation type="submission" date="2021-06" db="EMBL/GenBank/DDBJ databases">
        <authorList>
            <consortium name="DOE Joint Genome Institute"/>
            <person name="Mondo S.J."/>
            <person name="Amses K.R."/>
            <person name="Simmons D.R."/>
            <person name="Longcore J.E."/>
            <person name="Seto K."/>
            <person name="Alves G.H."/>
            <person name="Bonds A.E."/>
            <person name="Quandt C.A."/>
            <person name="Davis W.J."/>
            <person name="Chang Y."/>
            <person name="Letcher P.M."/>
            <person name="Powell M.J."/>
            <person name="Kuo A."/>
            <person name="Labutti K."/>
            <person name="Pangilinan J."/>
            <person name="Andreopoulos W."/>
            <person name="Tritt A."/>
            <person name="Riley R."/>
            <person name="Hundley H."/>
            <person name="Johnson J."/>
            <person name="Lipzen A."/>
            <person name="Barry K."/>
            <person name="Berbee M.L."/>
            <person name="Buchler N.E."/>
            <person name="Grigoriev I.V."/>
            <person name="Spatafora J.W."/>
            <person name="Stajich J.E."/>
            <person name="James T.Y."/>
        </authorList>
    </citation>
    <scope>NUCLEOTIDE SEQUENCE</scope>
    <source>
        <strain evidence="2">AG</strain>
    </source>
</reference>
<feature type="transmembrane region" description="Helical" evidence="1">
    <location>
        <begin position="31"/>
        <end position="50"/>
    </location>
</feature>
<dbReference type="GeneID" id="75916441"/>
<dbReference type="AlphaFoldDB" id="A0AAD5E6E0"/>
<protein>
    <submittedName>
        <fullName evidence="2">Uncharacterized protein</fullName>
    </submittedName>
</protein>
<proteinExistence type="predicted"/>
<evidence type="ECO:0000313" key="3">
    <source>
        <dbReference type="Proteomes" id="UP001206595"/>
    </source>
</evidence>
<evidence type="ECO:0000313" key="2">
    <source>
        <dbReference type="EMBL" id="KAI8577136.1"/>
    </source>
</evidence>
<name>A0AAD5E6E0_UMBRA</name>
<keyword evidence="1" id="KW-0472">Membrane</keyword>
<dbReference type="RefSeq" id="XP_051442140.1">
    <property type="nucleotide sequence ID" value="XM_051591098.1"/>
</dbReference>
<gene>
    <name evidence="2" type="ORF">K450DRAFT_253789</name>
</gene>
<accession>A0AAD5E6E0</accession>
<sequence length="60" mass="6927">MYNRSPHLSEVPCGDFCDDTLIMVTLLKSNLSRITCVAPVFFFFIIRLYVCLLNATHHHL</sequence>
<comment type="caution">
    <text evidence="2">The sequence shown here is derived from an EMBL/GenBank/DDBJ whole genome shotgun (WGS) entry which is preliminary data.</text>
</comment>
<organism evidence="2 3">
    <name type="scientific">Umbelopsis ramanniana AG</name>
    <dbReference type="NCBI Taxonomy" id="1314678"/>
    <lineage>
        <taxon>Eukaryota</taxon>
        <taxon>Fungi</taxon>
        <taxon>Fungi incertae sedis</taxon>
        <taxon>Mucoromycota</taxon>
        <taxon>Mucoromycotina</taxon>
        <taxon>Umbelopsidomycetes</taxon>
        <taxon>Umbelopsidales</taxon>
        <taxon>Umbelopsidaceae</taxon>
        <taxon>Umbelopsis</taxon>
    </lineage>
</organism>
<keyword evidence="1" id="KW-0812">Transmembrane</keyword>
<reference evidence="2" key="2">
    <citation type="journal article" date="2022" name="Proc. Natl. Acad. Sci. U.S.A.">
        <title>Diploid-dominant life cycles characterize the early evolution of Fungi.</title>
        <authorList>
            <person name="Amses K.R."/>
            <person name="Simmons D.R."/>
            <person name="Longcore J.E."/>
            <person name="Mondo S.J."/>
            <person name="Seto K."/>
            <person name="Jeronimo G.H."/>
            <person name="Bonds A.E."/>
            <person name="Quandt C.A."/>
            <person name="Davis W.J."/>
            <person name="Chang Y."/>
            <person name="Federici B.A."/>
            <person name="Kuo A."/>
            <person name="LaButti K."/>
            <person name="Pangilinan J."/>
            <person name="Andreopoulos W."/>
            <person name="Tritt A."/>
            <person name="Riley R."/>
            <person name="Hundley H."/>
            <person name="Johnson J."/>
            <person name="Lipzen A."/>
            <person name="Barry K."/>
            <person name="Lang B.F."/>
            <person name="Cuomo C.A."/>
            <person name="Buchler N.E."/>
            <person name="Grigoriev I.V."/>
            <person name="Spatafora J.W."/>
            <person name="Stajich J.E."/>
            <person name="James T.Y."/>
        </authorList>
    </citation>
    <scope>NUCLEOTIDE SEQUENCE</scope>
    <source>
        <strain evidence="2">AG</strain>
    </source>
</reference>